<organism evidence="3 4">
    <name type="scientific">Pseudomonas syringae pv. tagetis</name>
    <dbReference type="NCBI Taxonomy" id="129140"/>
    <lineage>
        <taxon>Bacteria</taxon>
        <taxon>Pseudomonadati</taxon>
        <taxon>Pseudomonadota</taxon>
        <taxon>Gammaproteobacteria</taxon>
        <taxon>Pseudomonadales</taxon>
        <taxon>Pseudomonadaceae</taxon>
        <taxon>Pseudomonas</taxon>
    </lineage>
</organism>
<dbReference type="EMBL" id="RBQC01000122">
    <property type="protein sequence ID" value="RMO84674.1"/>
    <property type="molecule type" value="Genomic_DNA"/>
</dbReference>
<keyword evidence="2" id="KW-0812">Transmembrane</keyword>
<dbReference type="AlphaFoldDB" id="A0A3M3YSD6"/>
<proteinExistence type="predicted"/>
<feature type="coiled-coil region" evidence="1">
    <location>
        <begin position="116"/>
        <end position="150"/>
    </location>
</feature>
<dbReference type="RefSeq" id="WP_147469145.1">
    <property type="nucleotide sequence ID" value="NZ_RBQC01000122.1"/>
</dbReference>
<reference evidence="3 4" key="1">
    <citation type="submission" date="2018-08" db="EMBL/GenBank/DDBJ databases">
        <title>Recombination of ecologically and evolutionarily significant loci maintains genetic cohesion in the Pseudomonas syringae species complex.</title>
        <authorList>
            <person name="Dillon M."/>
            <person name="Thakur S."/>
            <person name="Almeida R.N.D."/>
            <person name="Weir B.S."/>
            <person name="Guttman D.S."/>
        </authorList>
    </citation>
    <scope>NUCLEOTIDE SEQUENCE [LARGE SCALE GENOMIC DNA]</scope>
    <source>
        <strain evidence="3 4">ICMP 4092</strain>
    </source>
</reference>
<evidence type="ECO:0000313" key="3">
    <source>
        <dbReference type="EMBL" id="RMO84674.1"/>
    </source>
</evidence>
<keyword evidence="2" id="KW-1133">Transmembrane helix</keyword>
<accession>A0A3M3YSD6</accession>
<evidence type="ECO:0000256" key="2">
    <source>
        <dbReference type="SAM" id="Phobius"/>
    </source>
</evidence>
<evidence type="ECO:0000313" key="4">
    <source>
        <dbReference type="Proteomes" id="UP000268056"/>
    </source>
</evidence>
<comment type="caution">
    <text evidence="3">The sequence shown here is derived from an EMBL/GenBank/DDBJ whole genome shotgun (WGS) entry which is preliminary data.</text>
</comment>
<keyword evidence="2" id="KW-0472">Membrane</keyword>
<evidence type="ECO:0000256" key="1">
    <source>
        <dbReference type="SAM" id="Coils"/>
    </source>
</evidence>
<dbReference type="Proteomes" id="UP000268056">
    <property type="component" value="Unassembled WGS sequence"/>
</dbReference>
<feature type="transmembrane region" description="Helical" evidence="2">
    <location>
        <begin position="6"/>
        <end position="22"/>
    </location>
</feature>
<sequence>MDLQSIPIASLLALAVSLFALWRTERVQNRSRANELYLLRQNLLLKAEAARSEWYKLDRETDTLAHRLSLNNDLNPELREITSNFLRDRQDFFRQCIADASAFAEHAHTNRERYTQKECRERLTAVEVSLEKLRRNQGEAERRFNQLMETAAAHNGAGVAWQG</sequence>
<protein>
    <submittedName>
        <fullName evidence="3">Uncharacterized protein</fullName>
    </submittedName>
</protein>
<keyword evidence="1" id="KW-0175">Coiled coil</keyword>
<gene>
    <name evidence="3" type="ORF">ALQ32_200029</name>
</gene>
<name>A0A3M3YSD6_9PSED</name>